<reference evidence="2" key="2">
    <citation type="submission" date="2020-07" db="EMBL/GenBank/DDBJ databases">
        <authorList>
            <person name="Vera ALvarez R."/>
            <person name="Arias-Moreno D.M."/>
            <person name="Jimenez-Jacinto V."/>
            <person name="Jimenez-Bremont J.F."/>
            <person name="Swaminathan K."/>
            <person name="Moose S.P."/>
            <person name="Guerrero-Gonzalez M.L."/>
            <person name="Marino-Ramirez L."/>
            <person name="Landsman D."/>
            <person name="Rodriguez-Kessler M."/>
            <person name="Delgado-Sanchez P."/>
        </authorList>
    </citation>
    <scope>NUCLEOTIDE SEQUENCE</scope>
    <source>
        <tissue evidence="2">Cladode</tissue>
    </source>
</reference>
<dbReference type="AlphaFoldDB" id="A0A7C9F7Q8"/>
<feature type="transmembrane region" description="Helical" evidence="1">
    <location>
        <begin position="241"/>
        <end position="266"/>
    </location>
</feature>
<keyword evidence="1" id="KW-1133">Transmembrane helix</keyword>
<evidence type="ECO:0000256" key="1">
    <source>
        <dbReference type="SAM" id="Phobius"/>
    </source>
</evidence>
<organism evidence="2">
    <name type="scientific">Opuntia streptacantha</name>
    <name type="common">Prickly pear cactus</name>
    <name type="synonym">Opuntia cardona</name>
    <dbReference type="NCBI Taxonomy" id="393608"/>
    <lineage>
        <taxon>Eukaryota</taxon>
        <taxon>Viridiplantae</taxon>
        <taxon>Streptophyta</taxon>
        <taxon>Embryophyta</taxon>
        <taxon>Tracheophyta</taxon>
        <taxon>Spermatophyta</taxon>
        <taxon>Magnoliopsida</taxon>
        <taxon>eudicotyledons</taxon>
        <taxon>Gunneridae</taxon>
        <taxon>Pentapetalae</taxon>
        <taxon>Caryophyllales</taxon>
        <taxon>Cactineae</taxon>
        <taxon>Cactaceae</taxon>
        <taxon>Opuntioideae</taxon>
        <taxon>Opuntia</taxon>
    </lineage>
</organism>
<evidence type="ECO:0008006" key="3">
    <source>
        <dbReference type="Google" id="ProtNLM"/>
    </source>
</evidence>
<keyword evidence="1" id="KW-0812">Transmembrane</keyword>
<reference evidence="2" key="1">
    <citation type="journal article" date="2013" name="J. Plant Res.">
        <title>Effect of fungi and light on seed germination of three Opuntia species from semiarid lands of central Mexico.</title>
        <authorList>
            <person name="Delgado-Sanchez P."/>
            <person name="Jimenez-Bremont J.F."/>
            <person name="Guerrero-Gonzalez Mde L."/>
            <person name="Flores J."/>
        </authorList>
    </citation>
    <scope>NUCLEOTIDE SEQUENCE</scope>
    <source>
        <tissue evidence="2">Cladode</tissue>
    </source>
</reference>
<keyword evidence="1" id="KW-0472">Membrane</keyword>
<dbReference type="PANTHER" id="PTHR37172">
    <property type="entry name" value="TRANSMEMBRANE PROTEIN"/>
    <property type="match status" value="1"/>
</dbReference>
<proteinExistence type="predicted"/>
<sequence length="291" mass="32884">MSWKMWEKKKGFGIANAEVFDYPVVVRPFYLLSITLLSLLLPLSYLLLARLSSAHYLLSLASNPPPTSLLSSLFLYSNPNLLHALVCAVTLAALVNSLMGRISPFGELAGLIFQPRVHAAWIFLCTLQVCVGLGIEATINEGVDGTEFGDGKTILSKLVFFLGLHETMIHWSRAIVRPVVDDTIFGGPQEERWAERWALAASFGALSWWRLRDEVESLVVVVEFKRDLMIKVGFGDFLAWWLYYLTVAIGMARILKAIMWFCMLLFCRSPLDESHPHQLYADEIRENEDKV</sequence>
<protein>
    <recommendedName>
        <fullName evidence="3">Transmembrane protein</fullName>
    </recommendedName>
</protein>
<dbReference type="PANTHER" id="PTHR37172:SF3">
    <property type="entry name" value="TRANSMEMBRANE PROTEIN"/>
    <property type="match status" value="1"/>
</dbReference>
<feature type="transmembrane region" description="Helical" evidence="1">
    <location>
        <begin position="29"/>
        <end position="48"/>
    </location>
</feature>
<feature type="transmembrane region" description="Helical" evidence="1">
    <location>
        <begin position="120"/>
        <end position="139"/>
    </location>
</feature>
<evidence type="ECO:0000313" key="2">
    <source>
        <dbReference type="EMBL" id="MBA4680045.1"/>
    </source>
</evidence>
<dbReference type="EMBL" id="GISG01285460">
    <property type="protein sequence ID" value="MBA4680045.1"/>
    <property type="molecule type" value="Transcribed_RNA"/>
</dbReference>
<name>A0A7C9F7Q8_OPUST</name>
<feature type="transmembrane region" description="Helical" evidence="1">
    <location>
        <begin position="81"/>
        <end position="99"/>
    </location>
</feature>
<accession>A0A7C9F7Q8</accession>